<dbReference type="EMBL" id="JACHIJ010000003">
    <property type="protein sequence ID" value="MBB5052785.1"/>
    <property type="molecule type" value="Genomic_DNA"/>
</dbReference>
<keyword evidence="2" id="KW-1133">Transmembrane helix</keyword>
<comment type="caution">
    <text evidence="3">The sequence shown here is derived from an EMBL/GenBank/DDBJ whole genome shotgun (WGS) entry which is preliminary data.</text>
</comment>
<evidence type="ECO:0000313" key="3">
    <source>
        <dbReference type="EMBL" id="MBB5052785.1"/>
    </source>
</evidence>
<dbReference type="Proteomes" id="UP000521227">
    <property type="component" value="Unassembled WGS sequence"/>
</dbReference>
<proteinExistence type="predicted"/>
<dbReference type="RefSeq" id="WP_184085866.1">
    <property type="nucleotide sequence ID" value="NZ_JACHIJ010000003.1"/>
</dbReference>
<name>A0A840MY70_9BRAD</name>
<feature type="transmembrane region" description="Helical" evidence="2">
    <location>
        <begin position="18"/>
        <end position="38"/>
    </location>
</feature>
<evidence type="ECO:0000256" key="2">
    <source>
        <dbReference type="SAM" id="Phobius"/>
    </source>
</evidence>
<dbReference type="AlphaFoldDB" id="A0A840MY70"/>
<keyword evidence="2" id="KW-0812">Transmembrane</keyword>
<accession>A0A840MY70</accession>
<evidence type="ECO:0000313" key="4">
    <source>
        <dbReference type="Proteomes" id="UP000521227"/>
    </source>
</evidence>
<keyword evidence="2" id="KW-0472">Membrane</keyword>
<reference evidence="3 4" key="1">
    <citation type="submission" date="2020-08" db="EMBL/GenBank/DDBJ databases">
        <title>Genomic Encyclopedia of Type Strains, Phase IV (KMG-IV): sequencing the most valuable type-strain genomes for metagenomic binning, comparative biology and taxonomic classification.</title>
        <authorList>
            <person name="Goeker M."/>
        </authorList>
    </citation>
    <scope>NUCLEOTIDE SEQUENCE [LARGE SCALE GENOMIC DNA]</scope>
    <source>
        <strain evidence="3 4">DSM 17498</strain>
    </source>
</reference>
<feature type="region of interest" description="Disordered" evidence="1">
    <location>
        <begin position="280"/>
        <end position="316"/>
    </location>
</feature>
<protein>
    <submittedName>
        <fullName evidence="3">Uncharacterized protein</fullName>
    </submittedName>
</protein>
<sequence length="367" mass="38815">MSGVGHETGKSGRISRGAAVVGAAALVLIIGYFAFRWVSPAPEEKSVAQQWNEAISRLGIEPVYPPQEDISVGDVFVILTEDALGNVEKEPLAGRAMKLWHIDMTEKLERAYSEIYRFPETADPPSEGKPWKFAAAEGSVFKSKSPRTDLPLVLFPGFTIASTRSADLSGSWAQGFKTALGGSAASALSTEVKIAAAETYGLSTLVSEAALEKFCTDAVYGVVCTDAGARRQMSIIVGNKIYDEVKDPASGRSKPRFSVEIALVTRVFLARSIRTTIRRAGSANATGSATEGDAIIPANSPKAENAKPGDAPPDLLAKQPAAIVPGSPGVVTSLQFGNSSIISTVETLQRPVAFGYRSVRWQPGGAQ</sequence>
<gene>
    <name evidence="3" type="ORF">HNQ36_002759</name>
</gene>
<evidence type="ECO:0000256" key="1">
    <source>
        <dbReference type="SAM" id="MobiDB-lite"/>
    </source>
</evidence>
<organism evidence="3 4">
    <name type="scientific">Afipia massiliensis</name>
    <dbReference type="NCBI Taxonomy" id="211460"/>
    <lineage>
        <taxon>Bacteria</taxon>
        <taxon>Pseudomonadati</taxon>
        <taxon>Pseudomonadota</taxon>
        <taxon>Alphaproteobacteria</taxon>
        <taxon>Hyphomicrobiales</taxon>
        <taxon>Nitrobacteraceae</taxon>
        <taxon>Afipia</taxon>
    </lineage>
</organism>